<keyword evidence="5" id="KW-0812">Transmembrane</keyword>
<evidence type="ECO:0000256" key="4">
    <source>
        <dbReference type="SAM" id="MobiDB-lite"/>
    </source>
</evidence>
<dbReference type="RefSeq" id="WP_142004133.1">
    <property type="nucleotide sequence ID" value="NZ_CAJTBP010000001.1"/>
</dbReference>
<dbReference type="GO" id="GO:0016301">
    <property type="term" value="F:kinase activity"/>
    <property type="evidence" value="ECO:0007669"/>
    <property type="project" value="UniProtKB-KW"/>
</dbReference>
<protein>
    <submittedName>
        <fullName evidence="6">Two-component system sensor histidine kinase DesK</fullName>
    </submittedName>
</protein>
<feature type="transmembrane region" description="Helical" evidence="5">
    <location>
        <begin position="132"/>
        <end position="153"/>
    </location>
</feature>
<keyword evidence="7" id="KW-1185">Reference proteome</keyword>
<proteinExistence type="predicted"/>
<evidence type="ECO:0000313" key="7">
    <source>
        <dbReference type="Proteomes" id="UP000318336"/>
    </source>
</evidence>
<dbReference type="SUPFAM" id="SSF55874">
    <property type="entry name" value="ATPase domain of HSP90 chaperone/DNA topoisomerase II/histidine kinase"/>
    <property type="match status" value="1"/>
</dbReference>
<evidence type="ECO:0000256" key="3">
    <source>
        <dbReference type="ARBA" id="ARBA00023012"/>
    </source>
</evidence>
<keyword evidence="2 6" id="KW-0418">Kinase</keyword>
<accession>A0A542X808</accession>
<dbReference type="EMBL" id="VFOK01000001">
    <property type="protein sequence ID" value="TQL31968.1"/>
    <property type="molecule type" value="Genomic_DNA"/>
</dbReference>
<dbReference type="AlphaFoldDB" id="A0A542X808"/>
<feature type="transmembrane region" description="Helical" evidence="5">
    <location>
        <begin position="109"/>
        <end position="126"/>
    </location>
</feature>
<evidence type="ECO:0000256" key="5">
    <source>
        <dbReference type="SAM" id="Phobius"/>
    </source>
</evidence>
<dbReference type="CDD" id="cd16917">
    <property type="entry name" value="HATPase_UhpB-NarQ-NarX-like"/>
    <property type="match status" value="1"/>
</dbReference>
<sequence>MTRLGRARARLADGEGARLLTWVWVLAWGEHAIGEGRDVVVQLTVAAAVLLVVAWEVTQDRWRSGGAWAGTLLVAGSVALGGGEHLRESSYLLGWGVAVLVLALPGRRAAASVTVGVLAAAAVWAGQDPAQLPALLLGAVAQLLVVCLLQQLVRTTRRLRRSQEELAQTEVDGERGRLAGELNTLIGRTLAQTAAQASRARTRVGVDDPEVQGHLAEVESLVARGRDQLARLSFEPVVDDLATEVRSTQTLCTRLGVAVNLSVDDVDAAVQPVFALLLREAVTNMLKHAAPTRCTVVTRQQDGAALLSITNDGVPAGPTPARAGSGSGQARWRSQLDPLGGTLEAGPLPGGRYRVLARVPLPVSVPEDGRDTRLRRSAHA</sequence>
<dbReference type="OrthoDB" id="5241784at2"/>
<keyword evidence="3" id="KW-0902">Two-component regulatory system</keyword>
<name>A0A542X808_9MICO</name>
<reference evidence="6 7" key="1">
    <citation type="submission" date="2019-06" db="EMBL/GenBank/DDBJ databases">
        <title>Sequencing the genomes of 1000 actinobacteria strains.</title>
        <authorList>
            <person name="Klenk H.-P."/>
        </authorList>
    </citation>
    <scope>NUCLEOTIDE SEQUENCE [LARGE SCALE GENOMIC DNA]</scope>
    <source>
        <strain evidence="6 7">DSM 24617</strain>
    </source>
</reference>
<dbReference type="Gene3D" id="1.20.5.1930">
    <property type="match status" value="1"/>
</dbReference>
<comment type="caution">
    <text evidence="6">The sequence shown here is derived from an EMBL/GenBank/DDBJ whole genome shotgun (WGS) entry which is preliminary data.</text>
</comment>
<dbReference type="GO" id="GO:0000160">
    <property type="term" value="P:phosphorelay signal transduction system"/>
    <property type="evidence" value="ECO:0007669"/>
    <property type="project" value="UniProtKB-KW"/>
</dbReference>
<evidence type="ECO:0000256" key="1">
    <source>
        <dbReference type="ARBA" id="ARBA00022679"/>
    </source>
</evidence>
<dbReference type="InterPro" id="IPR036890">
    <property type="entry name" value="HATPase_C_sf"/>
</dbReference>
<keyword evidence="1" id="KW-0808">Transferase</keyword>
<gene>
    <name evidence="6" type="ORF">FB554_0083</name>
</gene>
<evidence type="ECO:0000313" key="6">
    <source>
        <dbReference type="EMBL" id="TQL31968.1"/>
    </source>
</evidence>
<keyword evidence="5" id="KW-0472">Membrane</keyword>
<dbReference type="Proteomes" id="UP000318336">
    <property type="component" value="Unassembled WGS sequence"/>
</dbReference>
<dbReference type="PANTHER" id="PTHR24421">
    <property type="entry name" value="NITRATE/NITRITE SENSOR PROTEIN NARX-RELATED"/>
    <property type="match status" value="1"/>
</dbReference>
<organism evidence="6 7">
    <name type="scientific">Barrientosiimonas humi</name>
    <dbReference type="NCBI Taxonomy" id="999931"/>
    <lineage>
        <taxon>Bacteria</taxon>
        <taxon>Bacillati</taxon>
        <taxon>Actinomycetota</taxon>
        <taxon>Actinomycetes</taxon>
        <taxon>Micrococcales</taxon>
        <taxon>Dermacoccaceae</taxon>
        <taxon>Barrientosiimonas</taxon>
    </lineage>
</organism>
<dbReference type="PANTHER" id="PTHR24421:SF63">
    <property type="entry name" value="SENSOR HISTIDINE KINASE DESK"/>
    <property type="match status" value="1"/>
</dbReference>
<keyword evidence="5" id="KW-1133">Transmembrane helix</keyword>
<evidence type="ECO:0000256" key="2">
    <source>
        <dbReference type="ARBA" id="ARBA00022777"/>
    </source>
</evidence>
<dbReference type="Gene3D" id="3.30.565.10">
    <property type="entry name" value="Histidine kinase-like ATPase, C-terminal domain"/>
    <property type="match status" value="1"/>
</dbReference>
<feature type="region of interest" description="Disordered" evidence="4">
    <location>
        <begin position="310"/>
        <end position="331"/>
    </location>
</feature>
<dbReference type="InterPro" id="IPR050482">
    <property type="entry name" value="Sensor_HK_TwoCompSys"/>
</dbReference>